<feature type="non-terminal residue" evidence="1">
    <location>
        <position position="1"/>
    </location>
</feature>
<dbReference type="AlphaFoldDB" id="A0A0F9GM82"/>
<protein>
    <recommendedName>
        <fullName evidence="2">Histidine phosphatase family protein</fullName>
    </recommendedName>
</protein>
<evidence type="ECO:0008006" key="2">
    <source>
        <dbReference type="Google" id="ProtNLM"/>
    </source>
</evidence>
<dbReference type="InterPro" id="IPR013078">
    <property type="entry name" value="His_Pase_superF_clade-1"/>
</dbReference>
<dbReference type="CDD" id="cd07067">
    <property type="entry name" value="HP_PGM_like"/>
    <property type="match status" value="1"/>
</dbReference>
<sequence length="89" mass="10071">ETNIPNGEKWLDFTRRVSKAFNQITTLNYETIAVVSHAGVIRAYIASVLNLRGLDMFYFQIDNGSISVATIFENEVKIDLHFSGYNPQS</sequence>
<evidence type="ECO:0000313" key="1">
    <source>
        <dbReference type="EMBL" id="KKL91626.1"/>
    </source>
</evidence>
<dbReference type="EMBL" id="LAZR01019683">
    <property type="protein sequence ID" value="KKL91626.1"/>
    <property type="molecule type" value="Genomic_DNA"/>
</dbReference>
<dbReference type="InterPro" id="IPR029033">
    <property type="entry name" value="His_PPase_superfam"/>
</dbReference>
<name>A0A0F9GM82_9ZZZZ</name>
<accession>A0A0F9GM82</accession>
<organism evidence="1">
    <name type="scientific">marine sediment metagenome</name>
    <dbReference type="NCBI Taxonomy" id="412755"/>
    <lineage>
        <taxon>unclassified sequences</taxon>
        <taxon>metagenomes</taxon>
        <taxon>ecological metagenomes</taxon>
    </lineage>
</organism>
<comment type="caution">
    <text evidence="1">The sequence shown here is derived from an EMBL/GenBank/DDBJ whole genome shotgun (WGS) entry which is preliminary data.</text>
</comment>
<dbReference type="SUPFAM" id="SSF53254">
    <property type="entry name" value="Phosphoglycerate mutase-like"/>
    <property type="match status" value="1"/>
</dbReference>
<gene>
    <name evidence="1" type="ORF">LCGC14_1892830</name>
</gene>
<proteinExistence type="predicted"/>
<dbReference type="Pfam" id="PF00300">
    <property type="entry name" value="His_Phos_1"/>
    <property type="match status" value="1"/>
</dbReference>
<reference evidence="1" key="1">
    <citation type="journal article" date="2015" name="Nature">
        <title>Complex archaea that bridge the gap between prokaryotes and eukaryotes.</title>
        <authorList>
            <person name="Spang A."/>
            <person name="Saw J.H."/>
            <person name="Jorgensen S.L."/>
            <person name="Zaremba-Niedzwiedzka K."/>
            <person name="Martijn J."/>
            <person name="Lind A.E."/>
            <person name="van Eijk R."/>
            <person name="Schleper C."/>
            <person name="Guy L."/>
            <person name="Ettema T.J."/>
        </authorList>
    </citation>
    <scope>NUCLEOTIDE SEQUENCE</scope>
</reference>
<dbReference type="Gene3D" id="3.40.50.1240">
    <property type="entry name" value="Phosphoglycerate mutase-like"/>
    <property type="match status" value="1"/>
</dbReference>